<proteinExistence type="predicted"/>
<accession>A0AC59Z3A3</accession>
<evidence type="ECO:0000313" key="1">
    <source>
        <dbReference type="EMBL" id="CAN0197582.1"/>
    </source>
</evidence>
<protein>
    <submittedName>
        <fullName evidence="1">Uncharacterized protein</fullName>
    </submittedName>
</protein>
<gene>
    <name evidence="1" type="ORF">MRATA1EN22A_LOCUS13515</name>
</gene>
<sequence length="67" mass="7123">MGLVHLTAPYKLKWAVDAQSESRRVWPWGYLPEPLTAQGPLPTLGSIGLQRGKVGIATSSALPPGLS</sequence>
<name>A0AC59Z3A3_RANTA</name>
<organism evidence="1 2">
    <name type="scientific">Rangifer tarandus platyrhynchus</name>
    <name type="common">Svalbard reindeer</name>
    <dbReference type="NCBI Taxonomy" id="3082113"/>
    <lineage>
        <taxon>Eukaryota</taxon>
        <taxon>Metazoa</taxon>
        <taxon>Chordata</taxon>
        <taxon>Craniata</taxon>
        <taxon>Vertebrata</taxon>
        <taxon>Euteleostomi</taxon>
        <taxon>Mammalia</taxon>
        <taxon>Eutheria</taxon>
        <taxon>Laurasiatheria</taxon>
        <taxon>Artiodactyla</taxon>
        <taxon>Ruminantia</taxon>
        <taxon>Pecora</taxon>
        <taxon>Cervidae</taxon>
        <taxon>Odocoileinae</taxon>
        <taxon>Rangifer</taxon>
    </lineage>
</organism>
<reference evidence="1" key="2">
    <citation type="submission" date="2025-03" db="EMBL/GenBank/DDBJ databases">
        <authorList>
            <consortium name="ELIXIR-Norway"/>
            <consortium name="Elixir Norway"/>
        </authorList>
    </citation>
    <scope>NUCLEOTIDE SEQUENCE</scope>
</reference>
<evidence type="ECO:0000313" key="2">
    <source>
        <dbReference type="Proteomes" id="UP001162501"/>
    </source>
</evidence>
<dbReference type="EMBL" id="OX596107">
    <property type="protein sequence ID" value="CAN0197582.1"/>
    <property type="molecule type" value="Genomic_DNA"/>
</dbReference>
<dbReference type="Proteomes" id="UP001162501">
    <property type="component" value="Chromosome 23"/>
</dbReference>
<reference evidence="1" key="1">
    <citation type="submission" date="2023-05" db="EMBL/GenBank/DDBJ databases">
        <authorList>
            <consortium name="ELIXIR-Norway"/>
        </authorList>
    </citation>
    <scope>NUCLEOTIDE SEQUENCE</scope>
</reference>